<gene>
    <name evidence="3" type="ORF">DX912_06070</name>
</gene>
<dbReference type="Proteomes" id="UP000256829">
    <property type="component" value="Unassembled WGS sequence"/>
</dbReference>
<dbReference type="Gene3D" id="3.40.50.1820">
    <property type="entry name" value="alpha/beta hydrolase"/>
    <property type="match status" value="1"/>
</dbReference>
<comment type="caution">
    <text evidence="3">The sequence shown here is derived from an EMBL/GenBank/DDBJ whole genome shotgun (WGS) entry which is preliminary data.</text>
</comment>
<evidence type="ECO:0000256" key="1">
    <source>
        <dbReference type="SAM" id="SignalP"/>
    </source>
</evidence>
<proteinExistence type="predicted"/>
<dbReference type="GO" id="GO:0016787">
    <property type="term" value="F:hydrolase activity"/>
    <property type="evidence" value="ECO:0007669"/>
    <property type="project" value="UniProtKB-KW"/>
</dbReference>
<dbReference type="RefSeq" id="WP_115841596.1">
    <property type="nucleotide sequence ID" value="NZ_CP172310.1"/>
</dbReference>
<feature type="chain" id="PRO_5017663681" evidence="1">
    <location>
        <begin position="24"/>
        <end position="257"/>
    </location>
</feature>
<sequence>MKHLLLAMALGAAAFATDASAQAAKPTVVLVHGAFADASSWNGVIRILEKDGYPVVAVANPLRGVASDGAYVGDVVTSLAGPVVLVGHSYGGSVITEAARDKSNVKALVYVAAFAPDAGETAAGLSGKFPGSTLGPAIAPPVKLASGGNDLYIRQDKFHQQFAADVPKADAALMAATQRPITEAALNEKSGSPTWTGIPSWFVYGDKDLNIPPKALAFMAERAKSQKTEVVAGASHVVMVSHPDVVARQIERAAEAK</sequence>
<dbReference type="EMBL" id="QTJR01000003">
    <property type="protein sequence ID" value="RDY68171.1"/>
    <property type="molecule type" value="Genomic_DNA"/>
</dbReference>
<protein>
    <submittedName>
        <fullName evidence="3">Alpha/beta hydrolase</fullName>
    </submittedName>
</protein>
<dbReference type="AlphaFoldDB" id="A0A3D8VGG6"/>
<organism evidence="3 4">
    <name type="scientific">Lysobacter soli</name>
    <dbReference type="NCBI Taxonomy" id="453783"/>
    <lineage>
        <taxon>Bacteria</taxon>
        <taxon>Pseudomonadati</taxon>
        <taxon>Pseudomonadota</taxon>
        <taxon>Gammaproteobacteria</taxon>
        <taxon>Lysobacterales</taxon>
        <taxon>Lysobacteraceae</taxon>
        <taxon>Lysobacter</taxon>
    </lineage>
</organism>
<dbReference type="PANTHER" id="PTHR37017:SF11">
    <property type="entry name" value="ESTERASE_LIPASE_THIOESTERASE DOMAIN-CONTAINING PROTEIN"/>
    <property type="match status" value="1"/>
</dbReference>
<accession>A0A3D8VGG6</accession>
<keyword evidence="4" id="KW-1185">Reference proteome</keyword>
<evidence type="ECO:0000259" key="2">
    <source>
        <dbReference type="Pfam" id="PF12697"/>
    </source>
</evidence>
<dbReference type="InterPro" id="IPR000073">
    <property type="entry name" value="AB_hydrolase_1"/>
</dbReference>
<keyword evidence="3" id="KW-0378">Hydrolase</keyword>
<evidence type="ECO:0000313" key="3">
    <source>
        <dbReference type="EMBL" id="RDY68171.1"/>
    </source>
</evidence>
<evidence type="ECO:0000313" key="4">
    <source>
        <dbReference type="Proteomes" id="UP000256829"/>
    </source>
</evidence>
<dbReference type="InterPro" id="IPR052897">
    <property type="entry name" value="Sec-Metab_Biosynth_Hydrolase"/>
</dbReference>
<dbReference type="SUPFAM" id="SSF53474">
    <property type="entry name" value="alpha/beta-Hydrolases"/>
    <property type="match status" value="1"/>
</dbReference>
<reference evidence="3 4" key="1">
    <citation type="submission" date="2018-08" db="EMBL/GenBank/DDBJ databases">
        <title>Lysobacter soli KCTC 22011, whole genome shotgun sequence.</title>
        <authorList>
            <person name="Zhang X."/>
            <person name="Feng G."/>
            <person name="Zhu H."/>
        </authorList>
    </citation>
    <scope>NUCLEOTIDE SEQUENCE [LARGE SCALE GENOMIC DNA]</scope>
    <source>
        <strain evidence="3 4">KCTC 22011</strain>
    </source>
</reference>
<dbReference type="InterPro" id="IPR029058">
    <property type="entry name" value="AB_hydrolase_fold"/>
</dbReference>
<dbReference type="Pfam" id="PF12697">
    <property type="entry name" value="Abhydrolase_6"/>
    <property type="match status" value="1"/>
</dbReference>
<name>A0A3D8VGG6_9GAMM</name>
<dbReference type="PANTHER" id="PTHR37017">
    <property type="entry name" value="AB HYDROLASE-1 DOMAIN-CONTAINING PROTEIN-RELATED"/>
    <property type="match status" value="1"/>
</dbReference>
<keyword evidence="1" id="KW-0732">Signal</keyword>
<feature type="signal peptide" evidence="1">
    <location>
        <begin position="1"/>
        <end position="23"/>
    </location>
</feature>
<feature type="domain" description="AB hydrolase-1" evidence="2">
    <location>
        <begin position="28"/>
        <end position="248"/>
    </location>
</feature>